<feature type="region of interest" description="Disordered" evidence="1">
    <location>
        <begin position="78"/>
        <end position="113"/>
    </location>
</feature>
<sequence length="155" mass="17775">MPIFPGYRGGLGGEAGRRPDRSNNQNGHKFHNEGVQNLEGVINQNGHVAGFDAKIFIFTNCTINAPKCWNYNEAQKSWNSTRHEAKNTEREAEDTDKDREHTRQDMESLRFLPKQKSENFLQHKLDLTESKALYKLSQMEEDQKNYSCLSSGGIR</sequence>
<evidence type="ECO:0000313" key="2">
    <source>
        <dbReference type="EMBL" id="KAJ7952042.1"/>
    </source>
</evidence>
<dbReference type="AlphaFoldDB" id="A0AAD7L5Y1"/>
<organism evidence="2 3">
    <name type="scientific">Quillaja saponaria</name>
    <name type="common">Soap bark tree</name>
    <dbReference type="NCBI Taxonomy" id="32244"/>
    <lineage>
        <taxon>Eukaryota</taxon>
        <taxon>Viridiplantae</taxon>
        <taxon>Streptophyta</taxon>
        <taxon>Embryophyta</taxon>
        <taxon>Tracheophyta</taxon>
        <taxon>Spermatophyta</taxon>
        <taxon>Magnoliopsida</taxon>
        <taxon>eudicotyledons</taxon>
        <taxon>Gunneridae</taxon>
        <taxon>Pentapetalae</taxon>
        <taxon>rosids</taxon>
        <taxon>fabids</taxon>
        <taxon>Fabales</taxon>
        <taxon>Quillajaceae</taxon>
        <taxon>Quillaja</taxon>
    </lineage>
</organism>
<gene>
    <name evidence="2" type="ORF">O6P43_027999</name>
</gene>
<reference evidence="2" key="1">
    <citation type="journal article" date="2023" name="Science">
        <title>Elucidation of the pathway for biosynthesis of saponin adjuvants from the soapbark tree.</title>
        <authorList>
            <person name="Reed J."/>
            <person name="Orme A."/>
            <person name="El-Demerdash A."/>
            <person name="Owen C."/>
            <person name="Martin L.B.B."/>
            <person name="Misra R.C."/>
            <person name="Kikuchi S."/>
            <person name="Rejzek M."/>
            <person name="Martin A.C."/>
            <person name="Harkess A."/>
            <person name="Leebens-Mack J."/>
            <person name="Louveau T."/>
            <person name="Stephenson M.J."/>
            <person name="Osbourn A."/>
        </authorList>
    </citation>
    <scope>NUCLEOTIDE SEQUENCE</scope>
    <source>
        <strain evidence="2">S10</strain>
    </source>
</reference>
<name>A0AAD7L5Y1_QUISA</name>
<feature type="compositionally biased region" description="Basic and acidic residues" evidence="1">
    <location>
        <begin position="81"/>
        <end position="108"/>
    </location>
</feature>
<protein>
    <submittedName>
        <fullName evidence="2">Uncharacterized protein</fullName>
    </submittedName>
</protein>
<proteinExistence type="predicted"/>
<dbReference type="Proteomes" id="UP001163823">
    <property type="component" value="Chromosome 11"/>
</dbReference>
<feature type="region of interest" description="Disordered" evidence="1">
    <location>
        <begin position="1"/>
        <end position="31"/>
    </location>
</feature>
<keyword evidence="3" id="KW-1185">Reference proteome</keyword>
<evidence type="ECO:0000313" key="3">
    <source>
        <dbReference type="Proteomes" id="UP001163823"/>
    </source>
</evidence>
<comment type="caution">
    <text evidence="2">The sequence shown here is derived from an EMBL/GenBank/DDBJ whole genome shotgun (WGS) entry which is preliminary data.</text>
</comment>
<dbReference type="EMBL" id="JARAOO010000011">
    <property type="protein sequence ID" value="KAJ7952042.1"/>
    <property type="molecule type" value="Genomic_DNA"/>
</dbReference>
<evidence type="ECO:0000256" key="1">
    <source>
        <dbReference type="SAM" id="MobiDB-lite"/>
    </source>
</evidence>
<dbReference type="KEGG" id="qsa:O6P43_027999"/>
<accession>A0AAD7L5Y1</accession>